<evidence type="ECO:0000313" key="2">
    <source>
        <dbReference type="EMBL" id="GMN58947.1"/>
    </source>
</evidence>
<sequence>MEDREGWVEGEFRSMVWLEGSGKGGKENSGTGFGCVIEFSVLKFGIQVHQIVGFMVVEVVHNVEFLLGQIEVVVVVVRSFGDDGGAYVLSFRSCFDYIVHLFVAVAFFFGCSLLIIPSSEVLSAVLGILLLFFSVLRIV</sequence>
<dbReference type="AlphaFoldDB" id="A0AA88DP61"/>
<reference evidence="2" key="1">
    <citation type="submission" date="2023-07" db="EMBL/GenBank/DDBJ databases">
        <title>draft genome sequence of fig (Ficus carica).</title>
        <authorList>
            <person name="Takahashi T."/>
            <person name="Nishimura K."/>
        </authorList>
    </citation>
    <scope>NUCLEOTIDE SEQUENCE</scope>
</reference>
<keyword evidence="3" id="KW-1185">Reference proteome</keyword>
<dbReference type="EMBL" id="BTGU01000082">
    <property type="protein sequence ID" value="GMN58947.1"/>
    <property type="molecule type" value="Genomic_DNA"/>
</dbReference>
<dbReference type="Proteomes" id="UP001187192">
    <property type="component" value="Unassembled WGS sequence"/>
</dbReference>
<keyword evidence="1" id="KW-0472">Membrane</keyword>
<gene>
    <name evidence="2" type="ORF">TIFTF001_028045</name>
</gene>
<comment type="caution">
    <text evidence="2">The sequence shown here is derived from an EMBL/GenBank/DDBJ whole genome shotgun (WGS) entry which is preliminary data.</text>
</comment>
<proteinExistence type="predicted"/>
<accession>A0AA88DP61</accession>
<keyword evidence="1" id="KW-0812">Transmembrane</keyword>
<evidence type="ECO:0000256" key="1">
    <source>
        <dbReference type="SAM" id="Phobius"/>
    </source>
</evidence>
<evidence type="ECO:0008006" key="4">
    <source>
        <dbReference type="Google" id="ProtNLM"/>
    </source>
</evidence>
<feature type="transmembrane region" description="Helical" evidence="1">
    <location>
        <begin position="97"/>
        <end position="115"/>
    </location>
</feature>
<evidence type="ECO:0000313" key="3">
    <source>
        <dbReference type="Proteomes" id="UP001187192"/>
    </source>
</evidence>
<protein>
    <recommendedName>
        <fullName evidence="4">Transmembrane protein</fullName>
    </recommendedName>
</protein>
<organism evidence="2 3">
    <name type="scientific">Ficus carica</name>
    <name type="common">Common fig</name>
    <dbReference type="NCBI Taxonomy" id="3494"/>
    <lineage>
        <taxon>Eukaryota</taxon>
        <taxon>Viridiplantae</taxon>
        <taxon>Streptophyta</taxon>
        <taxon>Embryophyta</taxon>
        <taxon>Tracheophyta</taxon>
        <taxon>Spermatophyta</taxon>
        <taxon>Magnoliopsida</taxon>
        <taxon>eudicotyledons</taxon>
        <taxon>Gunneridae</taxon>
        <taxon>Pentapetalae</taxon>
        <taxon>rosids</taxon>
        <taxon>fabids</taxon>
        <taxon>Rosales</taxon>
        <taxon>Moraceae</taxon>
        <taxon>Ficeae</taxon>
        <taxon>Ficus</taxon>
    </lineage>
</organism>
<name>A0AA88DP61_FICCA</name>
<keyword evidence="1" id="KW-1133">Transmembrane helix</keyword>
<feature type="transmembrane region" description="Helical" evidence="1">
    <location>
        <begin position="121"/>
        <end position="138"/>
    </location>
</feature>